<dbReference type="SUPFAM" id="SSF52954">
    <property type="entry name" value="Class II aaRS ABD-related"/>
    <property type="match status" value="1"/>
</dbReference>
<keyword evidence="7" id="KW-0030">Aminoacyl-tRNA synthetase</keyword>
<dbReference type="InterPro" id="IPR045864">
    <property type="entry name" value="aa-tRNA-synth_II/BPL/LPL"/>
</dbReference>
<feature type="domain" description="Anticodon-binding" evidence="8">
    <location>
        <begin position="265"/>
        <end position="352"/>
    </location>
</feature>
<dbReference type="Gene3D" id="3.40.50.800">
    <property type="entry name" value="Anticodon-binding domain"/>
    <property type="match status" value="1"/>
</dbReference>
<comment type="subcellular location">
    <subcellularLocation>
        <location evidence="1">Cytoplasm</location>
    </subcellularLocation>
</comment>
<comment type="caution">
    <text evidence="9">The sequence shown here is derived from an EMBL/GenBank/DDBJ whole genome shotgun (WGS) entry which is preliminary data.</text>
</comment>
<evidence type="ECO:0000313" key="9">
    <source>
        <dbReference type="EMBL" id="KAG0495636.1"/>
    </source>
</evidence>
<dbReference type="CDD" id="cd00858">
    <property type="entry name" value="GlyRS_anticodon"/>
    <property type="match status" value="1"/>
</dbReference>
<accession>A0A835RNZ0</accession>
<proteinExistence type="predicted"/>
<dbReference type="Proteomes" id="UP000636800">
    <property type="component" value="Chromosome 1"/>
</dbReference>
<dbReference type="Gene3D" id="3.30.720.200">
    <property type="match status" value="1"/>
</dbReference>
<evidence type="ECO:0000256" key="7">
    <source>
        <dbReference type="ARBA" id="ARBA00023146"/>
    </source>
</evidence>
<organism evidence="9 10">
    <name type="scientific">Vanilla planifolia</name>
    <name type="common">Vanilla</name>
    <dbReference type="NCBI Taxonomy" id="51239"/>
    <lineage>
        <taxon>Eukaryota</taxon>
        <taxon>Viridiplantae</taxon>
        <taxon>Streptophyta</taxon>
        <taxon>Embryophyta</taxon>
        <taxon>Tracheophyta</taxon>
        <taxon>Spermatophyta</taxon>
        <taxon>Magnoliopsida</taxon>
        <taxon>Liliopsida</taxon>
        <taxon>Asparagales</taxon>
        <taxon>Orchidaceae</taxon>
        <taxon>Vanilloideae</taxon>
        <taxon>Vanilleae</taxon>
        <taxon>Vanilla</taxon>
    </lineage>
</organism>
<evidence type="ECO:0000256" key="1">
    <source>
        <dbReference type="ARBA" id="ARBA00004496"/>
    </source>
</evidence>
<sequence length="378" mass="42495">MSTHLNPYGSTKFRSAPLVQHPVPTEYTAIGEIHLLRAFTKVPEGNDIEKICEKHLIKLKISEQGGGQRTTWRERKGRRGFWKWRRGCWDQSTEGGMGNTPAREPPSSTKVNLHSLQQEKSGVPLVAHEKYPEPREVEKLVITPSKKELGLAFKGSQKMVVEALEAMSEAEALEMQTALESKGEVEFQVCTLGKSVVIKKNMVSICKEKKKEHHRVFTPSVIEPSFGIGRIIYCLFEHCFYTRPNKSEDEQLNVFRFPPLVAPIKCTVFPLVKSQKFDETAKDISKSLTTAGISHIIDITGTSIGKRYARTDEIGVPFAITVDSTTTVTIRERDSKEQIRVSVDEVASVVKEVTDGQSTWADIMWRFPAHSVSHAEET</sequence>
<dbReference type="GO" id="GO:0004820">
    <property type="term" value="F:glycine-tRNA ligase activity"/>
    <property type="evidence" value="ECO:0007669"/>
    <property type="project" value="TreeGrafter"/>
</dbReference>
<evidence type="ECO:0000313" key="10">
    <source>
        <dbReference type="Proteomes" id="UP000636800"/>
    </source>
</evidence>
<dbReference type="AlphaFoldDB" id="A0A835RNZ0"/>
<keyword evidence="5" id="KW-0067">ATP-binding</keyword>
<dbReference type="FunFam" id="3.30.720.200:FF:000001">
    <property type="entry name" value="Glycine--tRNA ligase 2"/>
    <property type="match status" value="1"/>
</dbReference>
<keyword evidence="4" id="KW-0547">Nucleotide-binding</keyword>
<dbReference type="SUPFAM" id="SSF55681">
    <property type="entry name" value="Class II aaRS and biotin synthetases"/>
    <property type="match status" value="1"/>
</dbReference>
<dbReference type="Gene3D" id="3.30.930.10">
    <property type="entry name" value="Bira Bifunctional Protein, Domain 2"/>
    <property type="match status" value="1"/>
</dbReference>
<dbReference type="InterPro" id="IPR004154">
    <property type="entry name" value="Anticodon-bd"/>
</dbReference>
<keyword evidence="2" id="KW-0963">Cytoplasm</keyword>
<dbReference type="GO" id="GO:0005739">
    <property type="term" value="C:mitochondrion"/>
    <property type="evidence" value="ECO:0007669"/>
    <property type="project" value="TreeGrafter"/>
</dbReference>
<dbReference type="GO" id="GO:0070150">
    <property type="term" value="P:mitochondrial glycyl-tRNA aminoacylation"/>
    <property type="evidence" value="ECO:0007669"/>
    <property type="project" value="TreeGrafter"/>
</dbReference>
<dbReference type="Pfam" id="PF03129">
    <property type="entry name" value="HGTP_anticodon"/>
    <property type="match status" value="1"/>
</dbReference>
<evidence type="ECO:0000256" key="3">
    <source>
        <dbReference type="ARBA" id="ARBA00022598"/>
    </source>
</evidence>
<dbReference type="OrthoDB" id="772730at2759"/>
<dbReference type="EMBL" id="JADCNL010000001">
    <property type="protein sequence ID" value="KAG0495636.1"/>
    <property type="molecule type" value="Genomic_DNA"/>
</dbReference>
<evidence type="ECO:0000256" key="2">
    <source>
        <dbReference type="ARBA" id="ARBA00022490"/>
    </source>
</evidence>
<dbReference type="PANTHER" id="PTHR10745">
    <property type="entry name" value="GLYCYL-TRNA SYNTHETASE/DNA POLYMERASE SUBUNIT GAMMA-2"/>
    <property type="match status" value="1"/>
</dbReference>
<evidence type="ECO:0000256" key="5">
    <source>
        <dbReference type="ARBA" id="ARBA00022840"/>
    </source>
</evidence>
<keyword evidence="6" id="KW-0648">Protein biosynthesis</keyword>
<dbReference type="PRINTS" id="PR01043">
    <property type="entry name" value="TRNASYNTHGLY"/>
</dbReference>
<evidence type="ECO:0000256" key="4">
    <source>
        <dbReference type="ARBA" id="ARBA00022741"/>
    </source>
</evidence>
<dbReference type="InterPro" id="IPR027031">
    <property type="entry name" value="Gly-tRNA_synthase/POLG2"/>
</dbReference>
<gene>
    <name evidence="9" type="ORF">HPP92_000327</name>
</gene>
<reference evidence="9 10" key="1">
    <citation type="journal article" date="2020" name="Nat. Food">
        <title>A phased Vanilla planifolia genome enables genetic improvement of flavour and production.</title>
        <authorList>
            <person name="Hasing T."/>
            <person name="Tang H."/>
            <person name="Brym M."/>
            <person name="Khazi F."/>
            <person name="Huang T."/>
            <person name="Chambers A.H."/>
        </authorList>
    </citation>
    <scope>NUCLEOTIDE SEQUENCE [LARGE SCALE GENOMIC DNA]</scope>
    <source>
        <tissue evidence="9">Leaf</tissue>
    </source>
</reference>
<keyword evidence="10" id="KW-1185">Reference proteome</keyword>
<name>A0A835RNZ0_VANPL</name>
<dbReference type="PANTHER" id="PTHR10745:SF0">
    <property type="entry name" value="GLYCINE--TRNA LIGASE"/>
    <property type="match status" value="1"/>
</dbReference>
<evidence type="ECO:0000256" key="6">
    <source>
        <dbReference type="ARBA" id="ARBA00022917"/>
    </source>
</evidence>
<dbReference type="GO" id="GO:0005524">
    <property type="term" value="F:ATP binding"/>
    <property type="evidence" value="ECO:0007669"/>
    <property type="project" value="UniProtKB-KW"/>
</dbReference>
<evidence type="ECO:0000259" key="8">
    <source>
        <dbReference type="Pfam" id="PF03129"/>
    </source>
</evidence>
<keyword evidence="3" id="KW-0436">Ligase</keyword>
<dbReference type="InterPro" id="IPR036621">
    <property type="entry name" value="Anticodon-bd_dom_sf"/>
</dbReference>
<dbReference type="FunFam" id="3.40.50.800:FF:000004">
    <property type="entry name" value="Glycine--tRNA ligase 2"/>
    <property type="match status" value="1"/>
</dbReference>
<protein>
    <recommendedName>
        <fullName evidence="8">Anticodon-binding domain-containing protein</fullName>
    </recommendedName>
</protein>